<dbReference type="AlphaFoldDB" id="A0A1E7ZDQ1"/>
<dbReference type="PROSITE" id="PS51186">
    <property type="entry name" value="GNAT"/>
    <property type="match status" value="1"/>
</dbReference>
<evidence type="ECO:0000313" key="4">
    <source>
        <dbReference type="Proteomes" id="UP000175691"/>
    </source>
</evidence>
<dbReference type="EMBL" id="MDHN01000013">
    <property type="protein sequence ID" value="OFC71601.1"/>
    <property type="molecule type" value="Genomic_DNA"/>
</dbReference>
<evidence type="ECO:0000313" key="3">
    <source>
        <dbReference type="EMBL" id="OFC71601.1"/>
    </source>
</evidence>
<dbReference type="CDD" id="cd04301">
    <property type="entry name" value="NAT_SF"/>
    <property type="match status" value="1"/>
</dbReference>
<accession>A0A1E7ZDQ1</accession>
<protein>
    <recommendedName>
        <fullName evidence="2">N-acetyltransferase domain-containing protein</fullName>
    </recommendedName>
</protein>
<dbReference type="Gene3D" id="3.40.630.30">
    <property type="match status" value="1"/>
</dbReference>
<dbReference type="STRING" id="1656094.BFC18_07675"/>
<name>A0A1E7ZDQ1_9ALTE</name>
<keyword evidence="4" id="KW-1185">Reference proteome</keyword>
<dbReference type="RefSeq" id="WP_070124491.1">
    <property type="nucleotide sequence ID" value="NZ_MDHN01000013.1"/>
</dbReference>
<feature type="domain" description="N-acetyltransferase" evidence="2">
    <location>
        <begin position="3"/>
        <end position="194"/>
    </location>
</feature>
<proteinExistence type="predicted"/>
<dbReference type="Proteomes" id="UP000175691">
    <property type="component" value="Unassembled WGS sequence"/>
</dbReference>
<dbReference type="SUPFAM" id="SSF55729">
    <property type="entry name" value="Acyl-CoA N-acyltransferases (Nat)"/>
    <property type="match status" value="1"/>
</dbReference>
<dbReference type="Pfam" id="PF00583">
    <property type="entry name" value="Acetyltransf_1"/>
    <property type="match status" value="1"/>
</dbReference>
<sequence length="199" mass="22025">MTVVVRQAEAGDMDFAVPLLLDAGEHLLIDIFGNGERERAYDFLITAWNSGTGQYGYANHWVACIDEQIVGIISSWHDKLPAQFDRDTLTSITDFYGLDEAIDVVMRSQTYTIALNPPLVLELAIGHLAVAAGARRNGIATSLVRFKERMAREMGKLSVVLDVHTGNKRAIDFYQAIGFKPRQEIPPFMQMTKGVAPLG</sequence>
<dbReference type="InterPro" id="IPR016181">
    <property type="entry name" value="Acyl_CoA_acyltransferase"/>
</dbReference>
<comment type="caution">
    <text evidence="3">The sequence shown here is derived from an EMBL/GenBank/DDBJ whole genome shotgun (WGS) entry which is preliminary data.</text>
</comment>
<evidence type="ECO:0000259" key="2">
    <source>
        <dbReference type="PROSITE" id="PS51186"/>
    </source>
</evidence>
<dbReference type="PANTHER" id="PTHR13947">
    <property type="entry name" value="GNAT FAMILY N-ACETYLTRANSFERASE"/>
    <property type="match status" value="1"/>
</dbReference>
<dbReference type="InterPro" id="IPR050769">
    <property type="entry name" value="NAT_camello-type"/>
</dbReference>
<dbReference type="InterPro" id="IPR000182">
    <property type="entry name" value="GNAT_dom"/>
</dbReference>
<gene>
    <name evidence="3" type="ORF">BFC18_07675</name>
</gene>
<reference evidence="3 4" key="1">
    <citation type="submission" date="2016-08" db="EMBL/GenBank/DDBJ databases">
        <authorList>
            <person name="Seilhamer J.J."/>
        </authorList>
    </citation>
    <scope>NUCLEOTIDE SEQUENCE [LARGE SCALE GENOMIC DNA]</scope>
    <source>
        <strain evidence="3 4">KCTC 42603</strain>
    </source>
</reference>
<dbReference type="PANTHER" id="PTHR13947:SF37">
    <property type="entry name" value="LD18367P"/>
    <property type="match status" value="1"/>
</dbReference>
<dbReference type="GO" id="GO:0008080">
    <property type="term" value="F:N-acetyltransferase activity"/>
    <property type="evidence" value="ECO:0007669"/>
    <property type="project" value="InterPro"/>
</dbReference>
<dbReference type="OrthoDB" id="336415at2"/>
<organism evidence="3 4">
    <name type="scientific">Alteromonas confluentis</name>
    <dbReference type="NCBI Taxonomy" id="1656094"/>
    <lineage>
        <taxon>Bacteria</taxon>
        <taxon>Pseudomonadati</taxon>
        <taxon>Pseudomonadota</taxon>
        <taxon>Gammaproteobacteria</taxon>
        <taxon>Alteromonadales</taxon>
        <taxon>Alteromonadaceae</taxon>
        <taxon>Alteromonas/Salinimonas group</taxon>
        <taxon>Alteromonas</taxon>
    </lineage>
</organism>
<evidence type="ECO:0000256" key="1">
    <source>
        <dbReference type="ARBA" id="ARBA00022679"/>
    </source>
</evidence>
<keyword evidence="1" id="KW-0808">Transferase</keyword>